<dbReference type="AlphaFoldDB" id="A0A813K5I0"/>
<organism evidence="4 5">
    <name type="scientific">Polarella glacialis</name>
    <name type="common">Dinoflagellate</name>
    <dbReference type="NCBI Taxonomy" id="89957"/>
    <lineage>
        <taxon>Eukaryota</taxon>
        <taxon>Sar</taxon>
        <taxon>Alveolata</taxon>
        <taxon>Dinophyceae</taxon>
        <taxon>Suessiales</taxon>
        <taxon>Suessiaceae</taxon>
        <taxon>Polarella</taxon>
    </lineage>
</organism>
<accession>A0A813K5I0</accession>
<dbReference type="Pfam" id="PF00732">
    <property type="entry name" value="GMC_oxred_N"/>
    <property type="match status" value="1"/>
</dbReference>
<proteinExistence type="predicted"/>
<evidence type="ECO:0000313" key="4">
    <source>
        <dbReference type="EMBL" id="CAE8693096.1"/>
    </source>
</evidence>
<dbReference type="PANTHER" id="PTHR45968">
    <property type="entry name" value="OSJNBA0019K04.7 PROTEIN"/>
    <property type="match status" value="1"/>
</dbReference>
<dbReference type="GO" id="GO:0016614">
    <property type="term" value="F:oxidoreductase activity, acting on CH-OH group of donors"/>
    <property type="evidence" value="ECO:0007669"/>
    <property type="project" value="InterPro"/>
</dbReference>
<name>A0A813K5I0_POLGL</name>
<dbReference type="SUPFAM" id="SSF51905">
    <property type="entry name" value="FAD/NAD(P)-binding domain"/>
    <property type="match status" value="1"/>
</dbReference>
<evidence type="ECO:0000313" key="5">
    <source>
        <dbReference type="Proteomes" id="UP000626109"/>
    </source>
</evidence>
<sequence>MKFSGLISGASLFLAALVHANPGADYWDDQCHACPAKLYPSSHCARGGELVAERSCGPAKVHCEGQCRLPQSSPAPQAGVYWDGECKPCPAGLYSHCSKGGERIGQRGCGWANLFCEAQCRLPSPAPEAADWVIVGAGASGCAAAAALADAGEDVLVLERGQSDLDIPETQQASTWPAVVNTRAAQEIQWTDGVWGAVANVLGGGTAVNGGLFIEEEPEFLKQSFGDDFNLEDYYASSQWLAQNLTTPLQPSTYGKEYAAALADAGLGGQHPEPQLRMSSNGSWVAYSTINTSAAGKPRRGAAILLHDRAHLKNLRFFTQYQVTKVVFEGQRAVGVSIRTQGGDEHVVTARKGVILAAGAIFTPQLLQVSGIGDQALLGRLGVKAVVKNSAVGQNFIDRNVLTLGAWSSKAMPLFIGYAMAANTSLGLTIECEGWGKVASEFVVASLALVPPDQRTEALRSTMAILVKTGLLNIIDDMIQLVALQQNTHSRGHIEAVSTDPKDTPKVTANYFADDRDLRQQMVALETLLSILKTAPVQEYVKPKAFLPATGLPEFLSCFAETPRSETTSIVLPCLPMSGSSKERYYEYFRNTAVSSYHYFGTAAFGSVVEGIDFKVRGTDNLHVIDASVFPEPTRVNPQGTIMSLGHYIGKQLATKTVTTQPLRRLQNEPFGDSAPVVI</sequence>
<dbReference type="GO" id="GO:0050660">
    <property type="term" value="F:flavin adenine dinucleotide binding"/>
    <property type="evidence" value="ECO:0007669"/>
    <property type="project" value="InterPro"/>
</dbReference>
<feature type="signal peptide" evidence="2">
    <location>
        <begin position="1"/>
        <end position="20"/>
    </location>
</feature>
<dbReference type="EMBL" id="CAJNNW010027778">
    <property type="protein sequence ID" value="CAE8693096.1"/>
    <property type="molecule type" value="Genomic_DNA"/>
</dbReference>
<comment type="caution">
    <text evidence="4">The sequence shown here is derived from an EMBL/GenBank/DDBJ whole genome shotgun (WGS) entry which is preliminary data.</text>
</comment>
<dbReference type="InterPro" id="IPR051871">
    <property type="entry name" value="GMC_Oxidoreductase-Related"/>
</dbReference>
<dbReference type="SUPFAM" id="SSF54373">
    <property type="entry name" value="FAD-linked reductases, C-terminal domain"/>
    <property type="match status" value="1"/>
</dbReference>
<dbReference type="Proteomes" id="UP000626109">
    <property type="component" value="Unassembled WGS sequence"/>
</dbReference>
<evidence type="ECO:0000256" key="1">
    <source>
        <dbReference type="ARBA" id="ARBA00022729"/>
    </source>
</evidence>
<dbReference type="InterPro" id="IPR036188">
    <property type="entry name" value="FAD/NAD-bd_sf"/>
</dbReference>
<feature type="domain" description="Glucose-methanol-choline oxidoreductase N-terminal" evidence="3">
    <location>
        <begin position="359"/>
        <end position="373"/>
    </location>
</feature>
<keyword evidence="1 2" id="KW-0732">Signal</keyword>
<dbReference type="Gene3D" id="3.30.410.40">
    <property type="match status" value="1"/>
</dbReference>
<dbReference type="PANTHER" id="PTHR45968:SF3">
    <property type="entry name" value="OS04G0573100 PROTEIN"/>
    <property type="match status" value="1"/>
</dbReference>
<gene>
    <name evidence="4" type="ORF">PGLA2088_LOCUS28215</name>
</gene>
<protein>
    <recommendedName>
        <fullName evidence="3">Glucose-methanol-choline oxidoreductase N-terminal domain-containing protein</fullName>
    </recommendedName>
</protein>
<evidence type="ECO:0000259" key="3">
    <source>
        <dbReference type="PROSITE" id="PS00624"/>
    </source>
</evidence>
<feature type="chain" id="PRO_5033015554" description="Glucose-methanol-choline oxidoreductase N-terminal domain-containing protein" evidence="2">
    <location>
        <begin position="21"/>
        <end position="679"/>
    </location>
</feature>
<evidence type="ECO:0000256" key="2">
    <source>
        <dbReference type="SAM" id="SignalP"/>
    </source>
</evidence>
<dbReference type="InterPro" id="IPR007867">
    <property type="entry name" value="GMC_OxRtase_C"/>
</dbReference>
<dbReference type="Gene3D" id="3.50.50.60">
    <property type="entry name" value="FAD/NAD(P)-binding domain"/>
    <property type="match status" value="1"/>
</dbReference>
<reference evidence="4" key="1">
    <citation type="submission" date="2021-02" db="EMBL/GenBank/DDBJ databases">
        <authorList>
            <person name="Dougan E. K."/>
            <person name="Rhodes N."/>
            <person name="Thang M."/>
            <person name="Chan C."/>
        </authorList>
    </citation>
    <scope>NUCLEOTIDE SEQUENCE</scope>
</reference>
<dbReference type="PROSITE" id="PS00624">
    <property type="entry name" value="GMC_OXRED_2"/>
    <property type="match status" value="1"/>
</dbReference>
<dbReference type="Pfam" id="PF05199">
    <property type="entry name" value="GMC_oxred_C"/>
    <property type="match status" value="1"/>
</dbReference>
<dbReference type="InterPro" id="IPR000172">
    <property type="entry name" value="GMC_OxRdtase_N"/>
</dbReference>